<gene>
    <name evidence="9" type="ORF">Sango_1788100</name>
</gene>
<dbReference type="InterPro" id="IPR051868">
    <property type="entry name" value="ZN346_ZMAT4"/>
</dbReference>
<evidence type="ECO:0000313" key="9">
    <source>
        <dbReference type="EMBL" id="KAK4393173.1"/>
    </source>
</evidence>
<evidence type="ECO:0000256" key="1">
    <source>
        <dbReference type="ARBA" id="ARBA00004123"/>
    </source>
</evidence>
<accession>A0AAE1WGY6</accession>
<name>A0AAE1WGY6_9LAMI</name>
<feature type="region of interest" description="Disordered" evidence="7">
    <location>
        <begin position="267"/>
        <end position="315"/>
    </location>
</feature>
<dbReference type="Gene3D" id="3.30.160.60">
    <property type="entry name" value="Classic Zinc Finger"/>
    <property type="match status" value="2"/>
</dbReference>
<dbReference type="GO" id="GO:0005634">
    <property type="term" value="C:nucleus"/>
    <property type="evidence" value="ECO:0007669"/>
    <property type="project" value="UniProtKB-SubCell"/>
</dbReference>
<reference evidence="9" key="1">
    <citation type="submission" date="2020-06" db="EMBL/GenBank/DDBJ databases">
        <authorList>
            <person name="Li T."/>
            <person name="Hu X."/>
            <person name="Zhang T."/>
            <person name="Song X."/>
            <person name="Zhang H."/>
            <person name="Dai N."/>
            <person name="Sheng W."/>
            <person name="Hou X."/>
            <person name="Wei L."/>
        </authorList>
    </citation>
    <scope>NUCLEOTIDE SEQUENCE</scope>
    <source>
        <strain evidence="9">K16</strain>
        <tissue evidence="9">Leaf</tissue>
    </source>
</reference>
<comment type="caution">
    <text evidence="9">The sequence shown here is derived from an EMBL/GenBank/DDBJ whole genome shotgun (WGS) entry which is preliminary data.</text>
</comment>
<dbReference type="PANTHER" id="PTHR46144:SF6">
    <property type="entry name" value="C2H2-TYPE DOMAIN-CONTAINING PROTEIN"/>
    <property type="match status" value="1"/>
</dbReference>
<evidence type="ECO:0000259" key="8">
    <source>
        <dbReference type="SMART" id="SM00451"/>
    </source>
</evidence>
<keyword evidence="6" id="KW-0539">Nucleus</keyword>
<proteinExistence type="predicted"/>
<feature type="compositionally biased region" description="Pro residues" evidence="7">
    <location>
        <begin position="57"/>
        <end position="84"/>
    </location>
</feature>
<evidence type="ECO:0000256" key="6">
    <source>
        <dbReference type="ARBA" id="ARBA00023242"/>
    </source>
</evidence>
<dbReference type="AlphaFoldDB" id="A0AAE1WGY6"/>
<sequence>MDYTRWAEMQQYPNPNPNPNSDFSVIQATNYSASYSYNVNPDPYQQPSFDPHNPSFLPQPQPQPQPQPRPPGVDPPYGPPLGVDPPYVPPLVTYAQQPVGLEHQQDAAAASYYPDPNVAWAAAVAQYGVAPYTAGVSAPNPAIQSQRRKTWKKLPSKTKVVQSAWCEVCKIDCNSKGVLDQHKLGKKHKKNLEKLKGATTTVPVSAPVAAPPAIIATSPAIVAAPPAIVAPAAAAIVATSPATVAPAAAAIVATSPAIVAPAAAATEAGSTPLPPSALGPVDKPIIGPKENPHKSTTSSSKKARKKAAARTEDLETKRRKVLEGGAAADGVRACSICNVVCNSDTVFNYHLAGQRHALMIKKQASTAEVAPAM</sequence>
<keyword evidence="4" id="KW-0863">Zinc-finger</keyword>
<dbReference type="PANTHER" id="PTHR46144">
    <property type="entry name" value="ZINC FINGER PROTEIN 385B-LIKE"/>
    <property type="match status" value="1"/>
</dbReference>
<reference evidence="9" key="2">
    <citation type="journal article" date="2024" name="Plant">
        <title>Genomic evolution and insights into agronomic trait innovations of Sesamum species.</title>
        <authorList>
            <person name="Miao H."/>
            <person name="Wang L."/>
            <person name="Qu L."/>
            <person name="Liu H."/>
            <person name="Sun Y."/>
            <person name="Le M."/>
            <person name="Wang Q."/>
            <person name="Wei S."/>
            <person name="Zheng Y."/>
            <person name="Lin W."/>
            <person name="Duan Y."/>
            <person name="Cao H."/>
            <person name="Xiong S."/>
            <person name="Wang X."/>
            <person name="Wei L."/>
            <person name="Li C."/>
            <person name="Ma Q."/>
            <person name="Ju M."/>
            <person name="Zhao R."/>
            <person name="Li G."/>
            <person name="Mu C."/>
            <person name="Tian Q."/>
            <person name="Mei H."/>
            <person name="Zhang T."/>
            <person name="Gao T."/>
            <person name="Zhang H."/>
        </authorList>
    </citation>
    <scope>NUCLEOTIDE SEQUENCE</scope>
    <source>
        <strain evidence="9">K16</strain>
    </source>
</reference>
<dbReference type="SMART" id="SM00451">
    <property type="entry name" value="ZnF_U1"/>
    <property type="match status" value="2"/>
</dbReference>
<organism evidence="9 10">
    <name type="scientific">Sesamum angolense</name>
    <dbReference type="NCBI Taxonomy" id="2727404"/>
    <lineage>
        <taxon>Eukaryota</taxon>
        <taxon>Viridiplantae</taxon>
        <taxon>Streptophyta</taxon>
        <taxon>Embryophyta</taxon>
        <taxon>Tracheophyta</taxon>
        <taxon>Spermatophyta</taxon>
        <taxon>Magnoliopsida</taxon>
        <taxon>eudicotyledons</taxon>
        <taxon>Gunneridae</taxon>
        <taxon>Pentapetalae</taxon>
        <taxon>asterids</taxon>
        <taxon>lamiids</taxon>
        <taxon>Lamiales</taxon>
        <taxon>Pedaliaceae</taxon>
        <taxon>Sesamum</taxon>
    </lineage>
</organism>
<dbReference type="InterPro" id="IPR013087">
    <property type="entry name" value="Znf_C2H2_type"/>
</dbReference>
<dbReference type="InterPro" id="IPR036236">
    <property type="entry name" value="Znf_C2H2_sf"/>
</dbReference>
<protein>
    <recommendedName>
        <fullName evidence="8">U1-type domain-containing protein</fullName>
    </recommendedName>
</protein>
<dbReference type="Proteomes" id="UP001289374">
    <property type="component" value="Unassembled WGS sequence"/>
</dbReference>
<feature type="compositionally biased region" description="Polar residues" evidence="7">
    <location>
        <begin position="21"/>
        <end position="48"/>
    </location>
</feature>
<dbReference type="GO" id="GO:0008270">
    <property type="term" value="F:zinc ion binding"/>
    <property type="evidence" value="ECO:0007669"/>
    <property type="project" value="UniProtKB-KW"/>
</dbReference>
<evidence type="ECO:0000313" key="10">
    <source>
        <dbReference type="Proteomes" id="UP001289374"/>
    </source>
</evidence>
<keyword evidence="2" id="KW-0479">Metal-binding</keyword>
<dbReference type="InterPro" id="IPR003604">
    <property type="entry name" value="Matrin/U1-like-C_Znf_C2H2"/>
</dbReference>
<dbReference type="EMBL" id="JACGWL010000010">
    <property type="protein sequence ID" value="KAK4393173.1"/>
    <property type="molecule type" value="Genomic_DNA"/>
</dbReference>
<keyword evidence="10" id="KW-1185">Reference proteome</keyword>
<feature type="domain" description="U1-type" evidence="8">
    <location>
        <begin position="161"/>
        <end position="195"/>
    </location>
</feature>
<evidence type="ECO:0000256" key="4">
    <source>
        <dbReference type="ARBA" id="ARBA00022771"/>
    </source>
</evidence>
<evidence type="ECO:0000256" key="3">
    <source>
        <dbReference type="ARBA" id="ARBA00022737"/>
    </source>
</evidence>
<keyword evidence="5" id="KW-0862">Zinc</keyword>
<feature type="region of interest" description="Disordered" evidence="7">
    <location>
        <begin position="1"/>
        <end position="84"/>
    </location>
</feature>
<keyword evidence="3" id="KW-0677">Repeat</keyword>
<feature type="domain" description="U1-type" evidence="8">
    <location>
        <begin position="329"/>
        <end position="363"/>
    </location>
</feature>
<dbReference type="Pfam" id="PF12874">
    <property type="entry name" value="zf-met"/>
    <property type="match status" value="2"/>
</dbReference>
<comment type="subcellular location">
    <subcellularLocation>
        <location evidence="1">Nucleus</location>
    </subcellularLocation>
</comment>
<evidence type="ECO:0000256" key="7">
    <source>
        <dbReference type="SAM" id="MobiDB-lite"/>
    </source>
</evidence>
<dbReference type="GO" id="GO:0003676">
    <property type="term" value="F:nucleic acid binding"/>
    <property type="evidence" value="ECO:0007669"/>
    <property type="project" value="InterPro"/>
</dbReference>
<evidence type="ECO:0000256" key="5">
    <source>
        <dbReference type="ARBA" id="ARBA00022833"/>
    </source>
</evidence>
<evidence type="ECO:0000256" key="2">
    <source>
        <dbReference type="ARBA" id="ARBA00022723"/>
    </source>
</evidence>
<dbReference type="SUPFAM" id="SSF57667">
    <property type="entry name" value="beta-beta-alpha zinc fingers"/>
    <property type="match status" value="2"/>
</dbReference>